<dbReference type="EMBL" id="CAEZYR010000013">
    <property type="protein sequence ID" value="CAB4732345.1"/>
    <property type="molecule type" value="Genomic_DNA"/>
</dbReference>
<evidence type="ECO:0000256" key="3">
    <source>
        <dbReference type="ARBA" id="ARBA00022759"/>
    </source>
</evidence>
<dbReference type="InterPro" id="IPR000100">
    <property type="entry name" value="RNase_P"/>
</dbReference>
<dbReference type="EMBL" id="CAFBMH010000050">
    <property type="protein sequence ID" value="CAB4910694.1"/>
    <property type="molecule type" value="Genomic_DNA"/>
</dbReference>
<dbReference type="Pfam" id="PF00825">
    <property type="entry name" value="Ribonuclease_P"/>
    <property type="match status" value="1"/>
</dbReference>
<proteinExistence type="predicted"/>
<keyword evidence="4" id="KW-0378">Hydrolase</keyword>
<dbReference type="EMBL" id="CAFBOS010000064">
    <property type="protein sequence ID" value="CAB4994677.1"/>
    <property type="molecule type" value="Genomic_DNA"/>
</dbReference>
<dbReference type="Gene3D" id="3.30.230.10">
    <property type="match status" value="1"/>
</dbReference>
<reference evidence="6" key="1">
    <citation type="submission" date="2020-05" db="EMBL/GenBank/DDBJ databases">
        <authorList>
            <person name="Chiriac C."/>
            <person name="Salcher M."/>
            <person name="Ghai R."/>
            <person name="Kavagutti S V."/>
        </authorList>
    </citation>
    <scope>NUCLEOTIDE SEQUENCE</scope>
</reference>
<accession>A0A6J6SCP4</accession>
<evidence type="ECO:0000256" key="2">
    <source>
        <dbReference type="ARBA" id="ARBA00022722"/>
    </source>
</evidence>
<dbReference type="SUPFAM" id="SSF54211">
    <property type="entry name" value="Ribosomal protein S5 domain 2-like"/>
    <property type="match status" value="1"/>
</dbReference>
<evidence type="ECO:0000313" key="9">
    <source>
        <dbReference type="EMBL" id="CAB4994677.1"/>
    </source>
</evidence>
<dbReference type="GO" id="GO:0004526">
    <property type="term" value="F:ribonuclease P activity"/>
    <property type="evidence" value="ECO:0007669"/>
    <property type="project" value="InterPro"/>
</dbReference>
<gene>
    <name evidence="6" type="ORF">UFOPK2754_00567</name>
    <name evidence="7" type="ORF">UFOPK3139_01467</name>
    <name evidence="8" type="ORF">UFOPK3543_01482</name>
    <name evidence="9" type="ORF">UFOPK3967_01243</name>
</gene>
<dbReference type="InterPro" id="IPR014721">
    <property type="entry name" value="Ribsml_uS5_D2-typ_fold_subgr"/>
</dbReference>
<keyword evidence="3" id="KW-0255">Endonuclease</keyword>
<evidence type="ECO:0000256" key="5">
    <source>
        <dbReference type="ARBA" id="ARBA00022884"/>
    </source>
</evidence>
<sequence>MYVPTDSDATEVAFAISKRAATAVGRNRCRRRLRAAFVDLDRLGALPPGAYLVSVGAEVVAVPQAALAERLGEVVAHLAARAS</sequence>
<evidence type="ECO:0000313" key="8">
    <source>
        <dbReference type="EMBL" id="CAB4910694.1"/>
    </source>
</evidence>
<protein>
    <submittedName>
        <fullName evidence="6">Unannotated protein</fullName>
    </submittedName>
</protein>
<dbReference type="EMBL" id="CAFABA010000055">
    <property type="protein sequence ID" value="CAB4831020.1"/>
    <property type="molecule type" value="Genomic_DNA"/>
</dbReference>
<evidence type="ECO:0000256" key="1">
    <source>
        <dbReference type="ARBA" id="ARBA00022694"/>
    </source>
</evidence>
<evidence type="ECO:0000256" key="4">
    <source>
        <dbReference type="ARBA" id="ARBA00022801"/>
    </source>
</evidence>
<dbReference type="AlphaFoldDB" id="A0A6J6SCP4"/>
<organism evidence="6">
    <name type="scientific">freshwater metagenome</name>
    <dbReference type="NCBI Taxonomy" id="449393"/>
    <lineage>
        <taxon>unclassified sequences</taxon>
        <taxon>metagenomes</taxon>
        <taxon>ecological metagenomes</taxon>
    </lineage>
</organism>
<evidence type="ECO:0000313" key="7">
    <source>
        <dbReference type="EMBL" id="CAB4831020.1"/>
    </source>
</evidence>
<keyword evidence="1" id="KW-0819">tRNA processing</keyword>
<evidence type="ECO:0000313" key="6">
    <source>
        <dbReference type="EMBL" id="CAB4732345.1"/>
    </source>
</evidence>
<dbReference type="GO" id="GO:0000049">
    <property type="term" value="F:tRNA binding"/>
    <property type="evidence" value="ECO:0007669"/>
    <property type="project" value="InterPro"/>
</dbReference>
<keyword evidence="2" id="KW-0540">Nuclease</keyword>
<name>A0A6J6SCP4_9ZZZZ</name>
<keyword evidence="5" id="KW-0694">RNA-binding</keyword>
<dbReference type="InterPro" id="IPR020568">
    <property type="entry name" value="Ribosomal_Su5_D2-typ_SF"/>
</dbReference>
<dbReference type="GO" id="GO:0008033">
    <property type="term" value="P:tRNA processing"/>
    <property type="evidence" value="ECO:0007669"/>
    <property type="project" value="UniProtKB-KW"/>
</dbReference>